<evidence type="ECO:0000313" key="1">
    <source>
        <dbReference type="EMBL" id="KAG7726522.1"/>
    </source>
</evidence>
<comment type="caution">
    <text evidence="1">The sequence shown here is derived from an EMBL/GenBank/DDBJ whole genome shotgun (WGS) entry which is preliminary data.</text>
</comment>
<gene>
    <name evidence="1" type="ORF">KL933_003453</name>
</gene>
<organism evidence="1 2">
    <name type="scientific">Ogataea haglerorum</name>
    <dbReference type="NCBI Taxonomy" id="1937702"/>
    <lineage>
        <taxon>Eukaryota</taxon>
        <taxon>Fungi</taxon>
        <taxon>Dikarya</taxon>
        <taxon>Ascomycota</taxon>
        <taxon>Saccharomycotina</taxon>
        <taxon>Pichiomycetes</taxon>
        <taxon>Pichiales</taxon>
        <taxon>Pichiaceae</taxon>
        <taxon>Ogataea</taxon>
    </lineage>
</organism>
<dbReference type="PANTHER" id="PTHR37331">
    <property type="entry name" value="YALI0F11671P"/>
    <property type="match status" value="1"/>
</dbReference>
<dbReference type="AlphaFoldDB" id="A0AAN6I064"/>
<reference evidence="1" key="1">
    <citation type="journal article" date="2021" name="G3 (Bethesda)">
        <title>Genomic diversity, chromosomal rearrangements, and interspecies hybridization in the ogataea polymorpha species complex.</title>
        <authorList>
            <person name="Hanson S.J."/>
            <person name="Cinneide E.O."/>
            <person name="Salzberg L.I."/>
            <person name="Wolfe K.H."/>
            <person name="McGowan J."/>
            <person name="Fitzpatrick D.A."/>
            <person name="Matlin K."/>
        </authorList>
    </citation>
    <scope>NUCLEOTIDE SEQUENCE</scope>
    <source>
        <strain evidence="1">83-405-1</strain>
    </source>
</reference>
<dbReference type="EMBL" id="JAHLUH010000009">
    <property type="protein sequence ID" value="KAG7726522.1"/>
    <property type="molecule type" value="Genomic_DNA"/>
</dbReference>
<proteinExistence type="predicted"/>
<name>A0AAN6I064_9ASCO</name>
<dbReference type="PANTHER" id="PTHR37331:SF1">
    <property type="entry name" value="YALI0F11671P"/>
    <property type="match status" value="1"/>
</dbReference>
<sequence>MSLSGISQFANRHLVKTLKYAAQSQIYLHQAGSTSLLSFSSNPARLPIGRIKAMDKIGSDYHVTPDKFVENKSFIELLQHVIKDHVADDMMYRLDSLNYLNSYMPIYDLKRVPEYMNQQVNVDNVLGYIKVDEMGNMDPSTYQANNTYRLCNADGIIKLSDVILDELKKHL</sequence>
<evidence type="ECO:0000313" key="2">
    <source>
        <dbReference type="Proteomes" id="UP000738402"/>
    </source>
</evidence>
<accession>A0AAN6I064</accession>
<dbReference type="Proteomes" id="UP000738402">
    <property type="component" value="Unassembled WGS sequence"/>
</dbReference>
<protein>
    <submittedName>
        <fullName evidence="1">Uncharacterized protein</fullName>
    </submittedName>
</protein>